<dbReference type="Proteomes" id="UP000834106">
    <property type="component" value="Chromosome 2"/>
</dbReference>
<gene>
    <name evidence="2" type="ORF">FPE_LOCUS4326</name>
</gene>
<feature type="region of interest" description="Disordered" evidence="1">
    <location>
        <begin position="74"/>
        <end position="101"/>
    </location>
</feature>
<name>A0AAD2DML3_9LAMI</name>
<evidence type="ECO:0000313" key="2">
    <source>
        <dbReference type="EMBL" id="CAI9756896.1"/>
    </source>
</evidence>
<reference evidence="2" key="1">
    <citation type="submission" date="2023-05" db="EMBL/GenBank/DDBJ databases">
        <authorList>
            <person name="Huff M."/>
        </authorList>
    </citation>
    <scope>NUCLEOTIDE SEQUENCE</scope>
</reference>
<evidence type="ECO:0000256" key="1">
    <source>
        <dbReference type="SAM" id="MobiDB-lite"/>
    </source>
</evidence>
<keyword evidence="3" id="KW-1185">Reference proteome</keyword>
<sequence>MITIMMLQGMPPRRRRSGRVRNRYLLAHLQLQLSGSASFVNFFFIQVKAVIEQADEAHRLFSDTNPLANLINLDSASSTSKMTPEERREQQKNEKALHASSLHKSLTPMKDKLFYLGAEALLGQIL</sequence>
<evidence type="ECO:0000313" key="3">
    <source>
        <dbReference type="Proteomes" id="UP000834106"/>
    </source>
</evidence>
<proteinExistence type="predicted"/>
<protein>
    <submittedName>
        <fullName evidence="2">Uncharacterized protein</fullName>
    </submittedName>
</protein>
<dbReference type="AlphaFoldDB" id="A0AAD2DML3"/>
<feature type="compositionally biased region" description="Basic and acidic residues" evidence="1">
    <location>
        <begin position="83"/>
        <end position="97"/>
    </location>
</feature>
<dbReference type="EMBL" id="OU503037">
    <property type="protein sequence ID" value="CAI9756896.1"/>
    <property type="molecule type" value="Genomic_DNA"/>
</dbReference>
<organism evidence="2 3">
    <name type="scientific">Fraxinus pennsylvanica</name>
    <dbReference type="NCBI Taxonomy" id="56036"/>
    <lineage>
        <taxon>Eukaryota</taxon>
        <taxon>Viridiplantae</taxon>
        <taxon>Streptophyta</taxon>
        <taxon>Embryophyta</taxon>
        <taxon>Tracheophyta</taxon>
        <taxon>Spermatophyta</taxon>
        <taxon>Magnoliopsida</taxon>
        <taxon>eudicotyledons</taxon>
        <taxon>Gunneridae</taxon>
        <taxon>Pentapetalae</taxon>
        <taxon>asterids</taxon>
        <taxon>lamiids</taxon>
        <taxon>Lamiales</taxon>
        <taxon>Oleaceae</taxon>
        <taxon>Oleeae</taxon>
        <taxon>Fraxinus</taxon>
    </lineage>
</organism>
<accession>A0AAD2DML3</accession>